<dbReference type="AlphaFoldDB" id="A0AAV1AEK3"/>
<proteinExistence type="predicted"/>
<evidence type="ECO:0000313" key="2">
    <source>
        <dbReference type="Proteomes" id="UP001157006"/>
    </source>
</evidence>
<dbReference type="EMBL" id="OX451739">
    <property type="protein sequence ID" value="CAI8608711.1"/>
    <property type="molecule type" value="Genomic_DNA"/>
</dbReference>
<name>A0AAV1AEK3_VICFA</name>
<evidence type="ECO:0000313" key="1">
    <source>
        <dbReference type="EMBL" id="CAI8608711.1"/>
    </source>
</evidence>
<gene>
    <name evidence="1" type="ORF">VFH_IV099040</name>
</gene>
<accession>A0AAV1AEK3</accession>
<reference evidence="1 2" key="1">
    <citation type="submission" date="2023-01" db="EMBL/GenBank/DDBJ databases">
        <authorList>
            <person name="Kreplak J."/>
        </authorList>
    </citation>
    <scope>NUCLEOTIDE SEQUENCE [LARGE SCALE GENOMIC DNA]</scope>
</reference>
<keyword evidence="2" id="KW-1185">Reference proteome</keyword>
<protein>
    <submittedName>
        <fullName evidence="1">Uncharacterized protein</fullName>
    </submittedName>
</protein>
<sequence>MKSRFHRNGIFALNSRDKLIEDVEGIKTLSYNHFKERFQEPLPCRKNLNGVMFNEFSLEDMNSLEPPFSMQGIEDVIWGSVGDKSSGILICVNPQRRSSREPVLTKLRNRVFRNSISLPSSTFTLLTRYFVTGTGLFGAFEFE</sequence>
<dbReference type="Proteomes" id="UP001157006">
    <property type="component" value="Chromosome 4"/>
</dbReference>
<organism evidence="1 2">
    <name type="scientific">Vicia faba</name>
    <name type="common">Broad bean</name>
    <name type="synonym">Faba vulgaris</name>
    <dbReference type="NCBI Taxonomy" id="3906"/>
    <lineage>
        <taxon>Eukaryota</taxon>
        <taxon>Viridiplantae</taxon>
        <taxon>Streptophyta</taxon>
        <taxon>Embryophyta</taxon>
        <taxon>Tracheophyta</taxon>
        <taxon>Spermatophyta</taxon>
        <taxon>Magnoliopsida</taxon>
        <taxon>eudicotyledons</taxon>
        <taxon>Gunneridae</taxon>
        <taxon>Pentapetalae</taxon>
        <taxon>rosids</taxon>
        <taxon>fabids</taxon>
        <taxon>Fabales</taxon>
        <taxon>Fabaceae</taxon>
        <taxon>Papilionoideae</taxon>
        <taxon>50 kb inversion clade</taxon>
        <taxon>NPAAA clade</taxon>
        <taxon>Hologalegina</taxon>
        <taxon>IRL clade</taxon>
        <taxon>Fabeae</taxon>
        <taxon>Vicia</taxon>
    </lineage>
</organism>